<evidence type="ECO:0000256" key="1">
    <source>
        <dbReference type="ARBA" id="ARBA00023186"/>
    </source>
</evidence>
<dbReference type="GeneID" id="89454706"/>
<dbReference type="EMBL" id="JAUOPG010000015">
    <property type="protein sequence ID" value="MDO6455333.1"/>
    <property type="molecule type" value="Genomic_DNA"/>
</dbReference>
<dbReference type="Proteomes" id="UP001169862">
    <property type="component" value="Unassembled WGS sequence"/>
</dbReference>
<reference evidence="2" key="1">
    <citation type="submission" date="2023-07" db="EMBL/GenBank/DDBJ databases">
        <title>Genome content predicts the carbon catabolic preferences of heterotrophic bacteria.</title>
        <authorList>
            <person name="Gralka M."/>
        </authorList>
    </citation>
    <scope>NUCLEOTIDE SEQUENCE</scope>
    <source>
        <strain evidence="2">I2M16</strain>
    </source>
</reference>
<comment type="caution">
    <text evidence="2">The sequence shown here is derived from an EMBL/GenBank/DDBJ whole genome shotgun (WGS) entry which is preliminary data.</text>
</comment>
<dbReference type="Gene3D" id="1.10.3480.10">
    <property type="entry name" value="TorD-like"/>
    <property type="match status" value="1"/>
</dbReference>
<organism evidence="2 3">
    <name type="scientific">Neptunomonas phycophila</name>
    <dbReference type="NCBI Taxonomy" id="1572645"/>
    <lineage>
        <taxon>Bacteria</taxon>
        <taxon>Pseudomonadati</taxon>
        <taxon>Pseudomonadota</taxon>
        <taxon>Gammaproteobacteria</taxon>
        <taxon>Oceanospirillales</taxon>
        <taxon>Oceanospirillaceae</taxon>
        <taxon>Neptunomonas</taxon>
    </lineage>
</organism>
<dbReference type="InterPro" id="IPR036411">
    <property type="entry name" value="TorD-like_sf"/>
</dbReference>
<evidence type="ECO:0000313" key="3">
    <source>
        <dbReference type="Proteomes" id="UP001169862"/>
    </source>
</evidence>
<dbReference type="AlphaFoldDB" id="A0AAW7XR76"/>
<dbReference type="Pfam" id="PF02613">
    <property type="entry name" value="Nitrate_red_del"/>
    <property type="match status" value="1"/>
</dbReference>
<accession>A0AAW7XR76</accession>
<dbReference type="SUPFAM" id="SSF89155">
    <property type="entry name" value="TorD-like"/>
    <property type="match status" value="1"/>
</dbReference>
<sequence length="215" mass="24746">MIPIHTHTTTEYDQLRGDIYALLASLLRSAPTQDALAWLQALQPDGDDNPDMLKAWSALALTAQHSKTEAVAQEYQDLFIGVGRGELMPFGCWYLTGSLMERPLVTLREDLKHLGYERQKEVYEPEDHIAALCEVLSLMVSQDHSYSHQYRFLQRHLFPWAFAFFTDLQTANNAYFYAPVGLLAHTFFQQEKTYFQQLSPAQLNTDNKNDRRELA</sequence>
<dbReference type="PANTHER" id="PTHR34227:SF1">
    <property type="entry name" value="DIMETHYL SULFOXIDE REDUCTASE CHAPERONE-RELATED"/>
    <property type="match status" value="1"/>
</dbReference>
<dbReference type="RefSeq" id="WP_178969709.1">
    <property type="nucleotide sequence ID" value="NZ_CAXPFL010000026.1"/>
</dbReference>
<evidence type="ECO:0000313" key="2">
    <source>
        <dbReference type="EMBL" id="MDO6455333.1"/>
    </source>
</evidence>
<dbReference type="PANTHER" id="PTHR34227">
    <property type="entry name" value="CHAPERONE PROTEIN YCDY"/>
    <property type="match status" value="1"/>
</dbReference>
<name>A0AAW7XR76_9GAMM</name>
<protein>
    <submittedName>
        <fullName evidence="2">Molecular chaperone TorD family protein</fullName>
    </submittedName>
</protein>
<gene>
    <name evidence="2" type="ORF">Q4490_17360</name>
</gene>
<dbReference type="InterPro" id="IPR020945">
    <property type="entry name" value="DMSO/NO3_reduct_chaperone"/>
</dbReference>
<keyword evidence="1" id="KW-0143">Chaperone</keyword>
<dbReference type="InterPro" id="IPR050289">
    <property type="entry name" value="TorD/DmsD_chaperones"/>
</dbReference>
<proteinExistence type="predicted"/>